<keyword evidence="5" id="KW-0418">Kinase</keyword>
<keyword evidence="2" id="KW-0723">Serine/threonine-protein kinase</keyword>
<dbReference type="PROSITE" id="PS50222">
    <property type="entry name" value="EF_HAND_2"/>
    <property type="match status" value="1"/>
</dbReference>
<evidence type="ECO:0000256" key="3">
    <source>
        <dbReference type="ARBA" id="ARBA00022679"/>
    </source>
</evidence>
<dbReference type="OrthoDB" id="10374395at2759"/>
<feature type="compositionally biased region" description="Basic and acidic residues" evidence="8">
    <location>
        <begin position="91"/>
        <end position="103"/>
    </location>
</feature>
<keyword evidence="3 11" id="KW-0808">Transferase</keyword>
<feature type="domain" description="EF-hand" evidence="10">
    <location>
        <begin position="412"/>
        <end position="447"/>
    </location>
</feature>
<feature type="domain" description="Protein kinase" evidence="9">
    <location>
        <begin position="127"/>
        <end position="414"/>
    </location>
</feature>
<dbReference type="InterPro" id="IPR011009">
    <property type="entry name" value="Kinase-like_dom_sf"/>
</dbReference>
<dbReference type="EMBL" id="FN649749">
    <property type="protein sequence ID" value="CBJ30894.1"/>
    <property type="molecule type" value="Genomic_DNA"/>
</dbReference>
<dbReference type="Pfam" id="PF00069">
    <property type="entry name" value="Pkinase"/>
    <property type="match status" value="1"/>
</dbReference>
<evidence type="ECO:0000313" key="11">
    <source>
        <dbReference type="EMBL" id="CBJ30894.1"/>
    </source>
</evidence>
<evidence type="ECO:0000256" key="7">
    <source>
        <dbReference type="ARBA" id="ARBA00024334"/>
    </source>
</evidence>
<evidence type="ECO:0000256" key="4">
    <source>
        <dbReference type="ARBA" id="ARBA00022741"/>
    </source>
</evidence>
<dbReference type="InParanoid" id="D7FRV3"/>
<dbReference type="AlphaFoldDB" id="D7FRV3"/>
<dbReference type="Proteomes" id="UP000002630">
    <property type="component" value="Linkage Group LG24"/>
</dbReference>
<comment type="cofactor">
    <cofactor evidence="1">
        <name>Mg(2+)</name>
        <dbReference type="ChEBI" id="CHEBI:18420"/>
    </cofactor>
</comment>
<organism evidence="11 12">
    <name type="scientific">Ectocarpus siliculosus</name>
    <name type="common">Brown alga</name>
    <name type="synonym">Conferva siliculosa</name>
    <dbReference type="NCBI Taxonomy" id="2880"/>
    <lineage>
        <taxon>Eukaryota</taxon>
        <taxon>Sar</taxon>
        <taxon>Stramenopiles</taxon>
        <taxon>Ochrophyta</taxon>
        <taxon>PX clade</taxon>
        <taxon>Phaeophyceae</taxon>
        <taxon>Ectocarpales</taxon>
        <taxon>Ectocarpaceae</taxon>
        <taxon>Ectocarpus</taxon>
    </lineage>
</organism>
<dbReference type="PROSITE" id="PS50011">
    <property type="entry name" value="PROTEIN_KINASE_DOM"/>
    <property type="match status" value="1"/>
</dbReference>
<dbReference type="GO" id="GO:0005509">
    <property type="term" value="F:calcium ion binding"/>
    <property type="evidence" value="ECO:0007669"/>
    <property type="project" value="InterPro"/>
</dbReference>
<feature type="compositionally biased region" description="Acidic residues" evidence="8">
    <location>
        <begin position="74"/>
        <end position="87"/>
    </location>
</feature>
<dbReference type="GO" id="GO:0005524">
    <property type="term" value="F:ATP binding"/>
    <property type="evidence" value="ECO:0007669"/>
    <property type="project" value="UniProtKB-KW"/>
</dbReference>
<dbReference type="GO" id="GO:0004674">
    <property type="term" value="F:protein serine/threonine kinase activity"/>
    <property type="evidence" value="ECO:0007669"/>
    <property type="project" value="UniProtKB-KW"/>
</dbReference>
<evidence type="ECO:0000256" key="5">
    <source>
        <dbReference type="ARBA" id="ARBA00022777"/>
    </source>
</evidence>
<reference evidence="11 12" key="1">
    <citation type="journal article" date="2010" name="Nature">
        <title>The Ectocarpus genome and the independent evolution of multicellularity in brown algae.</title>
        <authorList>
            <person name="Cock J.M."/>
            <person name="Sterck L."/>
            <person name="Rouze P."/>
            <person name="Scornet D."/>
            <person name="Allen A.E."/>
            <person name="Amoutzias G."/>
            <person name="Anthouard V."/>
            <person name="Artiguenave F."/>
            <person name="Aury J.M."/>
            <person name="Badger J.H."/>
            <person name="Beszteri B."/>
            <person name="Billiau K."/>
            <person name="Bonnet E."/>
            <person name="Bothwell J.H."/>
            <person name="Bowler C."/>
            <person name="Boyen C."/>
            <person name="Brownlee C."/>
            <person name="Carrano C.J."/>
            <person name="Charrier B."/>
            <person name="Cho G.Y."/>
            <person name="Coelho S.M."/>
            <person name="Collen J."/>
            <person name="Corre E."/>
            <person name="Da Silva C."/>
            <person name="Delage L."/>
            <person name="Delaroque N."/>
            <person name="Dittami S.M."/>
            <person name="Doulbeau S."/>
            <person name="Elias M."/>
            <person name="Farnham G."/>
            <person name="Gachon C.M."/>
            <person name="Gschloessl B."/>
            <person name="Heesch S."/>
            <person name="Jabbari K."/>
            <person name="Jubin C."/>
            <person name="Kawai H."/>
            <person name="Kimura K."/>
            <person name="Kloareg B."/>
            <person name="Kupper F.C."/>
            <person name="Lang D."/>
            <person name="Le Bail A."/>
            <person name="Leblanc C."/>
            <person name="Lerouge P."/>
            <person name="Lohr M."/>
            <person name="Lopez P.J."/>
            <person name="Martens C."/>
            <person name="Maumus F."/>
            <person name="Michel G."/>
            <person name="Miranda-Saavedra D."/>
            <person name="Morales J."/>
            <person name="Moreau H."/>
            <person name="Motomura T."/>
            <person name="Nagasato C."/>
            <person name="Napoli C.A."/>
            <person name="Nelson D.R."/>
            <person name="Nyvall-Collen P."/>
            <person name="Peters A.F."/>
            <person name="Pommier C."/>
            <person name="Potin P."/>
            <person name="Poulain J."/>
            <person name="Quesneville H."/>
            <person name="Read B."/>
            <person name="Rensing S.A."/>
            <person name="Ritter A."/>
            <person name="Rousvoal S."/>
            <person name="Samanta M."/>
            <person name="Samson G."/>
            <person name="Schroeder D.C."/>
            <person name="Segurens B."/>
            <person name="Strittmatter M."/>
            <person name="Tonon T."/>
            <person name="Tregear J.W."/>
            <person name="Valentin K."/>
            <person name="von Dassow P."/>
            <person name="Yamagishi T."/>
            <person name="Van de Peer Y."/>
            <person name="Wincker P."/>
        </authorList>
    </citation>
    <scope>NUCLEOTIDE SEQUENCE [LARGE SCALE GENOMIC DNA]</scope>
    <source>
        <strain evidence="12">Ec32 / CCAP1310/4</strain>
    </source>
</reference>
<dbReference type="SMART" id="SM00220">
    <property type="entry name" value="S_TKc"/>
    <property type="match status" value="1"/>
</dbReference>
<protein>
    <submittedName>
        <fullName evidence="11">N/a</fullName>
        <ecNumber evidence="11">2.7.11.1</ecNumber>
    </submittedName>
</protein>
<dbReference type="EMBL" id="FN648400">
    <property type="protein sequence ID" value="CBJ30894.1"/>
    <property type="molecule type" value="Genomic_DNA"/>
</dbReference>
<evidence type="ECO:0000256" key="2">
    <source>
        <dbReference type="ARBA" id="ARBA00022527"/>
    </source>
</evidence>
<dbReference type="SUPFAM" id="SSF47473">
    <property type="entry name" value="EF-hand"/>
    <property type="match status" value="1"/>
</dbReference>
<dbReference type="STRING" id="2880.D7FRV3"/>
<dbReference type="InterPro" id="IPR011992">
    <property type="entry name" value="EF-hand-dom_pair"/>
</dbReference>
<comment type="similarity">
    <text evidence="7">Belongs to the protein kinase superfamily. Ser/Thr protein kinase family. CDPK subfamily.</text>
</comment>
<keyword evidence="12" id="KW-1185">Reference proteome</keyword>
<gene>
    <name evidence="11" type="primary">CDPK</name>
    <name evidence="11" type="ORF">Esi_0221_0012</name>
</gene>
<dbReference type="InterPro" id="IPR002048">
    <property type="entry name" value="EF_hand_dom"/>
</dbReference>
<evidence type="ECO:0000256" key="6">
    <source>
        <dbReference type="ARBA" id="ARBA00022840"/>
    </source>
</evidence>
<feature type="region of interest" description="Disordered" evidence="8">
    <location>
        <begin position="1"/>
        <end position="21"/>
    </location>
</feature>
<keyword evidence="4" id="KW-0547">Nucleotide-binding</keyword>
<dbReference type="Gene3D" id="1.10.238.10">
    <property type="entry name" value="EF-hand"/>
    <property type="match status" value="1"/>
</dbReference>
<name>D7FRV3_ECTSI</name>
<dbReference type="EC" id="2.7.11.1" evidence="11"/>
<evidence type="ECO:0000313" key="12">
    <source>
        <dbReference type="Proteomes" id="UP000002630"/>
    </source>
</evidence>
<feature type="region of interest" description="Disordered" evidence="8">
    <location>
        <begin position="66"/>
        <end position="103"/>
    </location>
</feature>
<evidence type="ECO:0000256" key="8">
    <source>
        <dbReference type="SAM" id="MobiDB-lite"/>
    </source>
</evidence>
<accession>D7FRV3</accession>
<proteinExistence type="inferred from homology"/>
<dbReference type="InterPro" id="IPR050205">
    <property type="entry name" value="CDPK_Ser/Thr_kinases"/>
</dbReference>
<feature type="compositionally biased region" description="Polar residues" evidence="8">
    <location>
        <begin position="454"/>
        <end position="467"/>
    </location>
</feature>
<keyword evidence="6" id="KW-0067">ATP-binding</keyword>
<dbReference type="SUPFAM" id="SSF56112">
    <property type="entry name" value="Protein kinase-like (PK-like)"/>
    <property type="match status" value="1"/>
</dbReference>
<feature type="region of interest" description="Disordered" evidence="8">
    <location>
        <begin position="448"/>
        <end position="473"/>
    </location>
</feature>
<dbReference type="InterPro" id="IPR000719">
    <property type="entry name" value="Prot_kinase_dom"/>
</dbReference>
<evidence type="ECO:0000256" key="1">
    <source>
        <dbReference type="ARBA" id="ARBA00001946"/>
    </source>
</evidence>
<dbReference type="PANTHER" id="PTHR24349">
    <property type="entry name" value="SERINE/THREONINE-PROTEIN KINASE"/>
    <property type="match status" value="1"/>
</dbReference>
<evidence type="ECO:0000259" key="9">
    <source>
        <dbReference type="PROSITE" id="PS50011"/>
    </source>
</evidence>
<dbReference type="SMART" id="SM00054">
    <property type="entry name" value="EFh"/>
    <property type="match status" value="2"/>
</dbReference>
<dbReference type="Gene3D" id="1.10.510.10">
    <property type="entry name" value="Transferase(Phosphotransferase) domain 1"/>
    <property type="match status" value="1"/>
</dbReference>
<sequence length="677" mass="69835">MGSCQSAGLPGKGGVGDDGSEACPTVFELERTVEKRRGAATRLYVNLVNLEFRRGLFEVYQRGYAEEGGTGEGEGGDEGGDGEEDGEGGCGEDRGRGSGHEVDSIAIAGNPSAAAAAAVSASAAAARKKKRVEGSTSFVATHKCTGTAYSVREVEVPASRSASEVDDLWRGFDAQAALDHPNISRLQEIFCSEGHYYVVTDLCSGGDPMERLAAQGRTAFEEREAADLVRKIASALSHCHSEGVVHGNLRMESCLFEDEGRWADVKVVDAGLALPSLRQRSRSHGASGRSMAGLGLGSDISKSMSITGSKKGVKIGWYLPPEARNGGVCKEAGDMWMLGALAWQVLTGPLPQPGMSQQAGWATIMLGKPSFKSAGWASRSPEAVDFVSRLVQESCVMRRVGLRLVGRTLQAARLPPVKQAFRLLDPCGNGYITQDALAEGLRGAPYARSMNGGPATSTDQAEPSGTASGPRVAAAAAAAADTVEVEHAKLAREIFEAMDAEGSGRVGFSAFLAACLAGRPADEAGARVAFSWLDRRGKGAINAGDLKLVTGDVLPRQELEDAFSDGHDALDLMSASSAGPVGAAMREMEPAPPFSERVPTIPAADNATSVGKKPMVAAAAKKQETVAAAGGGGVVDGEGDEEILAPGIETAVVAAAVAGAAAVGTSVVGRASTSRSG</sequence>
<evidence type="ECO:0000259" key="10">
    <source>
        <dbReference type="PROSITE" id="PS50222"/>
    </source>
</evidence>
<dbReference type="Gene3D" id="3.30.200.20">
    <property type="entry name" value="Phosphorylase Kinase, domain 1"/>
    <property type="match status" value="1"/>
</dbReference>